<protein>
    <submittedName>
        <fullName evidence="1">Uncharacterized protein</fullName>
    </submittedName>
</protein>
<organism evidence="1 2">
    <name type="scientific">Corynebacterium mustelae</name>
    <dbReference type="NCBI Taxonomy" id="571915"/>
    <lineage>
        <taxon>Bacteria</taxon>
        <taxon>Bacillati</taxon>
        <taxon>Actinomycetota</taxon>
        <taxon>Actinomycetes</taxon>
        <taxon>Mycobacteriales</taxon>
        <taxon>Corynebacteriaceae</taxon>
        <taxon>Corynebacterium</taxon>
    </lineage>
</organism>
<evidence type="ECO:0000313" key="2">
    <source>
        <dbReference type="Proteomes" id="UP000035199"/>
    </source>
</evidence>
<dbReference type="AlphaFoldDB" id="A0A0G3H0G7"/>
<reference evidence="1 2" key="1">
    <citation type="journal article" date="2015" name="Genome Announc.">
        <title>Complete Genome Sequence of the Type Strain Corynebacterium mustelae DSM 45274, Isolated from Various Tissues of a Male Ferret with Lethal Sepsis.</title>
        <authorList>
            <person name="Ruckert C."/>
            <person name="Eimer J."/>
            <person name="Winkler A."/>
            <person name="Tauch A."/>
        </authorList>
    </citation>
    <scope>NUCLEOTIDE SEQUENCE [LARGE SCALE GENOMIC DNA]</scope>
    <source>
        <strain evidence="1 2">DSM 45274</strain>
    </source>
</reference>
<gene>
    <name evidence="1" type="ORF">CMUST_13000</name>
</gene>
<evidence type="ECO:0000313" key="1">
    <source>
        <dbReference type="EMBL" id="AKK06896.1"/>
    </source>
</evidence>
<dbReference type="STRING" id="571915.CMUST_13000"/>
<dbReference type="Proteomes" id="UP000035199">
    <property type="component" value="Chromosome"/>
</dbReference>
<accession>A0A0G3H0G7</accession>
<reference evidence="2" key="2">
    <citation type="submission" date="2015-05" db="EMBL/GenBank/DDBJ databases">
        <title>Complete genome sequence of Corynebacterium mustelae DSM 45274, isolated from various tissues of a male ferret with lethal sepsis.</title>
        <authorList>
            <person name="Ruckert C."/>
            <person name="Albersmeier A."/>
            <person name="Winkler A."/>
            <person name="Tauch A."/>
        </authorList>
    </citation>
    <scope>NUCLEOTIDE SEQUENCE [LARGE SCALE GENOMIC DNA]</scope>
    <source>
        <strain evidence="2">DSM 45274</strain>
    </source>
</reference>
<dbReference type="PATRIC" id="fig|571915.4.peg.2784"/>
<dbReference type="KEGG" id="cmv:CMUST_13000"/>
<proteinExistence type="predicted"/>
<sequence>MTTATVSKKVFATAAELDWGQKTPIANLRALRPVVRSQTRKMPAIDFFSSLPGIKEQVDNLRESETIGQPMLTVITGEASAPQRVFETAPDACVHFA</sequence>
<keyword evidence="2" id="KW-1185">Reference proteome</keyword>
<dbReference type="RefSeq" id="WP_047262832.1">
    <property type="nucleotide sequence ID" value="NZ_CP011542.1"/>
</dbReference>
<dbReference type="EMBL" id="CP011542">
    <property type="protein sequence ID" value="AKK06896.1"/>
    <property type="molecule type" value="Genomic_DNA"/>
</dbReference>
<name>A0A0G3H0G7_9CORY</name>